<keyword evidence="4" id="KW-0479">Metal-binding</keyword>
<feature type="compositionally biased region" description="Basic residues" evidence="15">
    <location>
        <begin position="1117"/>
        <end position="1131"/>
    </location>
</feature>
<evidence type="ECO:0000256" key="4">
    <source>
        <dbReference type="ARBA" id="ARBA00022723"/>
    </source>
</evidence>
<feature type="region of interest" description="Disordered" evidence="15">
    <location>
        <begin position="966"/>
        <end position="991"/>
    </location>
</feature>
<keyword evidence="20" id="KW-1185">Reference proteome</keyword>
<dbReference type="InterPro" id="IPR005733">
    <property type="entry name" value="TopoI_bac-type"/>
</dbReference>
<dbReference type="Proteomes" id="UP000265515">
    <property type="component" value="Unassembled WGS sequence"/>
</dbReference>
<dbReference type="SMART" id="SM00493">
    <property type="entry name" value="TOPRIM"/>
    <property type="match status" value="1"/>
</dbReference>
<dbReference type="InterPro" id="IPR025589">
    <property type="entry name" value="Toprim_C_rpt"/>
</dbReference>
<reference evidence="19 20" key="1">
    <citation type="journal article" date="2018" name="Cell">
        <title>The Chara Genome: Secondary Complexity and Implications for Plant Terrestrialization.</title>
        <authorList>
            <person name="Nishiyama T."/>
            <person name="Sakayama H."/>
            <person name="Vries J.D."/>
            <person name="Buschmann H."/>
            <person name="Saint-Marcoux D."/>
            <person name="Ullrich K.K."/>
            <person name="Haas F.B."/>
            <person name="Vanderstraeten L."/>
            <person name="Becker D."/>
            <person name="Lang D."/>
            <person name="Vosolsobe S."/>
            <person name="Rombauts S."/>
            <person name="Wilhelmsson P.K.I."/>
            <person name="Janitza P."/>
            <person name="Kern R."/>
            <person name="Heyl A."/>
            <person name="Rumpler F."/>
            <person name="Villalobos L.I.A.C."/>
            <person name="Clay J.M."/>
            <person name="Skokan R."/>
            <person name="Toyoda A."/>
            <person name="Suzuki Y."/>
            <person name="Kagoshima H."/>
            <person name="Schijlen E."/>
            <person name="Tajeshwar N."/>
            <person name="Catarino B."/>
            <person name="Hetherington A.J."/>
            <person name="Saltykova A."/>
            <person name="Bonnot C."/>
            <person name="Breuninger H."/>
            <person name="Symeonidi A."/>
            <person name="Radhakrishnan G.V."/>
            <person name="Van Nieuwerburgh F."/>
            <person name="Deforce D."/>
            <person name="Chang C."/>
            <person name="Karol K.G."/>
            <person name="Hedrich R."/>
            <person name="Ulvskov P."/>
            <person name="Glockner G."/>
            <person name="Delwiche C.F."/>
            <person name="Petrasek J."/>
            <person name="Van de Peer Y."/>
            <person name="Friml J."/>
            <person name="Beilby M."/>
            <person name="Dolan L."/>
            <person name="Kohara Y."/>
            <person name="Sugano S."/>
            <person name="Fujiyama A."/>
            <person name="Delaux P.-M."/>
            <person name="Quint M."/>
            <person name="TheiBen G."/>
            <person name="Hagemann M."/>
            <person name="Harholt J."/>
            <person name="Dunand C."/>
            <person name="Zachgo S."/>
            <person name="Langdale J."/>
            <person name="Maumus F."/>
            <person name="Straeten D.V.D."/>
            <person name="Gould S.B."/>
            <person name="Rensing S.A."/>
        </authorList>
    </citation>
    <scope>NUCLEOTIDE SEQUENCE [LARGE SCALE GENOMIC DNA]</scope>
    <source>
        <strain evidence="19 20">S276</strain>
    </source>
</reference>
<evidence type="ECO:0000256" key="1">
    <source>
        <dbReference type="ARBA" id="ARBA00000213"/>
    </source>
</evidence>
<feature type="compositionally biased region" description="Acidic residues" evidence="15">
    <location>
        <begin position="1103"/>
        <end position="1113"/>
    </location>
</feature>
<evidence type="ECO:0000256" key="12">
    <source>
        <dbReference type="ARBA" id="ARBA00031985"/>
    </source>
</evidence>
<evidence type="ECO:0000313" key="19">
    <source>
        <dbReference type="EMBL" id="GBG76735.1"/>
    </source>
</evidence>
<dbReference type="InterPro" id="IPR013825">
    <property type="entry name" value="Topo_IA_cen_sub2"/>
</dbReference>
<dbReference type="Gene3D" id="1.10.460.10">
    <property type="entry name" value="Topoisomerase I, domain 2"/>
    <property type="match status" value="1"/>
</dbReference>
<dbReference type="Pfam" id="PF01396">
    <property type="entry name" value="Zn_ribbon_Top1"/>
    <property type="match status" value="1"/>
</dbReference>
<evidence type="ECO:0000256" key="2">
    <source>
        <dbReference type="ARBA" id="ARBA00009446"/>
    </source>
</evidence>
<dbReference type="PROSITE" id="PS51925">
    <property type="entry name" value="SWIB_MDM2"/>
    <property type="match status" value="1"/>
</dbReference>
<dbReference type="CDD" id="cd00186">
    <property type="entry name" value="TOP1Ac"/>
    <property type="match status" value="1"/>
</dbReference>
<dbReference type="OrthoDB" id="430051at2759"/>
<dbReference type="SMART" id="SM00437">
    <property type="entry name" value="TOP1Ac"/>
    <property type="match status" value="1"/>
</dbReference>
<dbReference type="PANTHER" id="PTHR42785">
    <property type="entry name" value="DNA TOPOISOMERASE, TYPE IA, CORE"/>
    <property type="match status" value="1"/>
</dbReference>
<feature type="region of interest" description="Disordered" evidence="15">
    <location>
        <begin position="1092"/>
        <end position="1146"/>
    </location>
</feature>
<keyword evidence="5" id="KW-0863">Zinc-finger</keyword>
<dbReference type="InterPro" id="IPR000380">
    <property type="entry name" value="Topo_IA"/>
</dbReference>
<dbReference type="OMA" id="SAYILYC"/>
<evidence type="ECO:0000256" key="14">
    <source>
        <dbReference type="ARBA" id="ARBA00032877"/>
    </source>
</evidence>
<dbReference type="Pfam" id="PF01751">
    <property type="entry name" value="Toprim"/>
    <property type="match status" value="1"/>
</dbReference>
<feature type="domain" description="Topo IA-type catalytic" evidence="18">
    <location>
        <begin position="377"/>
        <end position="834"/>
    </location>
</feature>
<evidence type="ECO:0000259" key="16">
    <source>
        <dbReference type="PROSITE" id="PS50880"/>
    </source>
</evidence>
<dbReference type="NCBIfam" id="TIGR01051">
    <property type="entry name" value="topA_bact"/>
    <property type="match status" value="1"/>
</dbReference>
<dbReference type="SUPFAM" id="SSF56712">
    <property type="entry name" value="Prokaryotic type I DNA topoisomerase"/>
    <property type="match status" value="1"/>
</dbReference>
<feature type="compositionally biased region" description="Basic and acidic residues" evidence="15">
    <location>
        <begin position="971"/>
        <end position="991"/>
    </location>
</feature>
<dbReference type="PROSITE" id="PS00396">
    <property type="entry name" value="TOPO_IA_1"/>
    <property type="match status" value="1"/>
</dbReference>
<accession>A0A388L351</accession>
<name>A0A388L351_CHABU</name>
<dbReference type="Gramene" id="GBG76735">
    <property type="protein sequence ID" value="GBG76735"/>
    <property type="gene ID" value="CBR_g22953"/>
</dbReference>
<dbReference type="InterPro" id="IPR003121">
    <property type="entry name" value="SWIB_MDM2_domain"/>
</dbReference>
<dbReference type="SUPFAM" id="SSF57783">
    <property type="entry name" value="Zinc beta-ribbon"/>
    <property type="match status" value="1"/>
</dbReference>
<dbReference type="InterPro" id="IPR013498">
    <property type="entry name" value="Topo_IA_Znf"/>
</dbReference>
<feature type="compositionally biased region" description="Basic and acidic residues" evidence="15">
    <location>
        <begin position="693"/>
        <end position="702"/>
    </location>
</feature>
<dbReference type="Pfam" id="PF13368">
    <property type="entry name" value="Toprim_C_rpt"/>
    <property type="match status" value="2"/>
</dbReference>
<keyword evidence="8" id="KW-0799">Topoisomerase</keyword>
<dbReference type="Gene3D" id="1.10.245.10">
    <property type="entry name" value="SWIB/MDM2 domain"/>
    <property type="match status" value="1"/>
</dbReference>
<dbReference type="InterPro" id="IPR023405">
    <property type="entry name" value="Topo_IA_core_domain"/>
</dbReference>
<evidence type="ECO:0000259" key="17">
    <source>
        <dbReference type="PROSITE" id="PS51925"/>
    </source>
</evidence>
<evidence type="ECO:0000256" key="3">
    <source>
        <dbReference type="ARBA" id="ARBA00012891"/>
    </source>
</evidence>
<dbReference type="SMART" id="SM00151">
    <property type="entry name" value="SWIB"/>
    <property type="match status" value="1"/>
</dbReference>
<dbReference type="InterPro" id="IPR013826">
    <property type="entry name" value="Topo_IA_cen_sub3"/>
</dbReference>
<dbReference type="InterPro" id="IPR036885">
    <property type="entry name" value="SWIB_MDM2_dom_sf"/>
</dbReference>
<dbReference type="EC" id="5.6.2.1" evidence="3"/>
<dbReference type="Gene3D" id="2.70.20.10">
    <property type="entry name" value="Topoisomerase I, domain 3"/>
    <property type="match status" value="1"/>
</dbReference>
<dbReference type="GO" id="GO:0003917">
    <property type="term" value="F:DNA topoisomerase type I (single strand cut, ATP-independent) activity"/>
    <property type="evidence" value="ECO:0007669"/>
    <property type="project" value="UniProtKB-EC"/>
</dbReference>
<dbReference type="PRINTS" id="PR00417">
    <property type="entry name" value="PRTPISMRASEI"/>
</dbReference>
<evidence type="ECO:0000256" key="9">
    <source>
        <dbReference type="ARBA" id="ARBA00023125"/>
    </source>
</evidence>
<comment type="caution">
    <text evidence="19">The sequence shown here is derived from an EMBL/GenBank/DDBJ whole genome shotgun (WGS) entry which is preliminary data.</text>
</comment>
<dbReference type="InterPro" id="IPR023406">
    <property type="entry name" value="Topo_IA_AS"/>
</dbReference>
<feature type="domain" description="DM2" evidence="17">
    <location>
        <begin position="1143"/>
        <end position="1221"/>
    </location>
</feature>
<dbReference type="HAMAP" id="MF_00952">
    <property type="entry name" value="Topoisom_1_prok"/>
    <property type="match status" value="1"/>
</dbReference>
<evidence type="ECO:0000256" key="10">
    <source>
        <dbReference type="ARBA" id="ARBA00023235"/>
    </source>
</evidence>
<dbReference type="PANTHER" id="PTHR42785:SF1">
    <property type="entry name" value="DNA TOPOISOMERASE"/>
    <property type="match status" value="1"/>
</dbReference>
<evidence type="ECO:0000256" key="6">
    <source>
        <dbReference type="ARBA" id="ARBA00022833"/>
    </source>
</evidence>
<evidence type="ECO:0000256" key="8">
    <source>
        <dbReference type="ARBA" id="ARBA00023029"/>
    </source>
</evidence>
<proteinExistence type="inferred from homology"/>
<dbReference type="EMBL" id="BFEA01000252">
    <property type="protein sequence ID" value="GBG76735.1"/>
    <property type="molecule type" value="Genomic_DNA"/>
</dbReference>
<dbReference type="InterPro" id="IPR006171">
    <property type="entry name" value="TOPRIM_dom"/>
</dbReference>
<sequence>MASLVKSWISGTSTAQAVCGSSKSSSNTCHTSRVVAREYRRAVSSLPFANKVVRTTTCRNPGASGLGGSGWKQCRAECPPHRDVVPSGARRSRCGVLRGRFITVCGNKAGGCSECRRSSNISINSVAGTTWSLLGASLRGARGTSLLSVRQWDLFSVGRTRVLVGGGASSSSCNSSDAVSENRLRCESAVVVRPRCGGKDGSWGAERQDSSPSSLSSRRLHVASSSAGVVAAPQSALEEGSPSYAGVEAVLVVESPAKAKTIQKYLGDSFIVLPTFGHVREVAKSADAIRPGDGFAIDWVNKPWKHLNELQKLLGMVDRLVLATDPDREGEAISWHVVEMLKASGALRSDLQIQRVTFYEITKRAVLEAVKNPRDVSQELVSAYLARCALDYLMGYGLSPVLWRKVPGSKSAGRVQSVSLRMVCEREEEIMTFVPHEYWTVEALVESGDGSVFPAKLTHLHGEKLELSAGGAGGGGGRRIASEEEAKAAVELIAASDLRVSSVKTQQVRRNPPPPYTTSTLQQDASAKLGFSATKTITIAQKLYEGVNMGKGESSGLVTYIRTDGVQVSAEAVQDIRSYLEAKYGPAYVPEKPRVFKMKLKNAQEAHEAIRPTNFEMNPSALVSVLDKDALKLYTMIWKRAVASQAEASLHEQVAIDIDSVKGGGGEVEARLRATGSRLLFPGFLATYSDHGGASKEGKQSPEEEEEVPELKEGESLSQKKVDPIQHFTRPPNRFTEGTLIRKLEEAGIGRPSTYATIMKVLRTRNYVNVEQGKLVPTSRGLLVSSFLSNYFQRYVDYGFTAALESQLDDVSAGQVGYRDVLSSFWTPFDENVSETMKIPLAEVLGKLEEVMDDLLFRPPPPPAAALSSDGPADRATDSSIAEEAGQSVDDQRRRCPKCSEGKLMLRLSTFGAFLGCSRYPECTHVGTIKAFTEGAEFEQRVLGVDPQSGLQVTCRKGPFGFYVQRSRSTSQDKETPAAAAKDDPAESDDKGLVKRVPLGKLFRPEDITLEGALLLLDCPRKLGESPEDGSAVMLCIGKYGLYVEKGETKVRVPRETDPVSVTLDEALMILKAKDTAEAKLARKRGRPRKKLLNRSLKGEEAGAGEEEEEEVDGVTGRRKRGKRLKTRRVRTPNPSGTPRVTGLTKPLPLSPALSRFLGGETMMSRADVIKRIWVYIKEKQLQDTKDLKLVKFDATLKTLFGADESNAFHIAKLLKPHFVQEVVVDSSSSSQQQVEEAEQLIPSRS</sequence>
<evidence type="ECO:0000256" key="13">
    <source>
        <dbReference type="ARBA" id="ARBA00032235"/>
    </source>
</evidence>
<dbReference type="STRING" id="69332.A0A388L351"/>
<dbReference type="InterPro" id="IPR003602">
    <property type="entry name" value="Topo_IA_DNA-bd_dom"/>
</dbReference>
<keyword evidence="9" id="KW-0238">DNA-binding</keyword>
<keyword evidence="7" id="KW-0460">Magnesium</keyword>
<dbReference type="CDD" id="cd10567">
    <property type="entry name" value="SWIB-MDM2_like"/>
    <property type="match status" value="1"/>
</dbReference>
<feature type="region of interest" description="Disordered" evidence="15">
    <location>
        <begin position="503"/>
        <end position="522"/>
    </location>
</feature>
<gene>
    <name evidence="19" type="ORF">CBR_g22953</name>
</gene>
<dbReference type="Gene3D" id="3.30.65.10">
    <property type="entry name" value="Bacterial Topoisomerase I, domain 1"/>
    <property type="match status" value="1"/>
</dbReference>
<dbReference type="SUPFAM" id="SSF47592">
    <property type="entry name" value="SWIB/MDM2 domain"/>
    <property type="match status" value="1"/>
</dbReference>
<feature type="domain" description="Toprim" evidence="16">
    <location>
        <begin position="248"/>
        <end position="361"/>
    </location>
</feature>
<evidence type="ECO:0000313" key="20">
    <source>
        <dbReference type="Proteomes" id="UP000265515"/>
    </source>
</evidence>
<dbReference type="AlphaFoldDB" id="A0A388L351"/>
<dbReference type="GO" id="GO:0006265">
    <property type="term" value="P:DNA topological change"/>
    <property type="evidence" value="ECO:0007669"/>
    <property type="project" value="InterPro"/>
</dbReference>
<feature type="region of interest" description="Disordered" evidence="15">
    <location>
        <begin position="859"/>
        <end position="894"/>
    </location>
</feature>
<evidence type="ECO:0000256" key="11">
    <source>
        <dbReference type="ARBA" id="ARBA00030003"/>
    </source>
</evidence>
<dbReference type="PROSITE" id="PS52039">
    <property type="entry name" value="TOPO_IA_2"/>
    <property type="match status" value="1"/>
</dbReference>
<feature type="region of interest" description="Disordered" evidence="15">
    <location>
        <begin position="691"/>
        <end position="729"/>
    </location>
</feature>
<feature type="region of interest" description="Disordered" evidence="15">
    <location>
        <begin position="197"/>
        <end position="217"/>
    </location>
</feature>
<feature type="compositionally biased region" description="Basic and acidic residues" evidence="15">
    <location>
        <begin position="709"/>
        <end position="724"/>
    </location>
</feature>
<dbReference type="GO" id="GO:0008270">
    <property type="term" value="F:zinc ion binding"/>
    <property type="evidence" value="ECO:0007669"/>
    <property type="project" value="UniProtKB-KW"/>
</dbReference>
<evidence type="ECO:0000256" key="5">
    <source>
        <dbReference type="ARBA" id="ARBA00022771"/>
    </source>
</evidence>
<evidence type="ECO:0000259" key="18">
    <source>
        <dbReference type="PROSITE" id="PS52039"/>
    </source>
</evidence>
<evidence type="ECO:0000256" key="15">
    <source>
        <dbReference type="SAM" id="MobiDB-lite"/>
    </source>
</evidence>
<dbReference type="InterPro" id="IPR013497">
    <property type="entry name" value="Topo_IA_cen"/>
</dbReference>
<organism evidence="19 20">
    <name type="scientific">Chara braunii</name>
    <name type="common">Braun's stonewort</name>
    <dbReference type="NCBI Taxonomy" id="69332"/>
    <lineage>
        <taxon>Eukaryota</taxon>
        <taxon>Viridiplantae</taxon>
        <taxon>Streptophyta</taxon>
        <taxon>Charophyceae</taxon>
        <taxon>Charales</taxon>
        <taxon>Characeae</taxon>
        <taxon>Chara</taxon>
    </lineage>
</organism>
<comment type="similarity">
    <text evidence="2">Belongs to the type IA topoisomerase family.</text>
</comment>
<protein>
    <recommendedName>
        <fullName evidence="3">DNA topoisomerase</fullName>
        <ecNumber evidence="3">5.6.2.1</ecNumber>
    </recommendedName>
    <alternativeName>
        <fullName evidence="14">Omega-protein</fullName>
    </alternativeName>
    <alternativeName>
        <fullName evidence="13">Relaxing enzyme</fullName>
    </alternativeName>
    <alternativeName>
        <fullName evidence="11">Swivelase</fullName>
    </alternativeName>
    <alternativeName>
        <fullName evidence="12">Untwisting enzyme</fullName>
    </alternativeName>
</protein>
<dbReference type="InterPro" id="IPR013824">
    <property type="entry name" value="Topo_IA_cen_sub1"/>
</dbReference>
<dbReference type="Gene3D" id="1.10.290.10">
    <property type="entry name" value="Topoisomerase I, domain 4"/>
    <property type="match status" value="1"/>
</dbReference>
<dbReference type="Gene3D" id="3.40.50.140">
    <property type="match status" value="1"/>
</dbReference>
<keyword evidence="6" id="KW-0862">Zinc</keyword>
<dbReference type="InterPro" id="IPR019835">
    <property type="entry name" value="SWIB_domain"/>
</dbReference>
<dbReference type="GO" id="GO:0003677">
    <property type="term" value="F:DNA binding"/>
    <property type="evidence" value="ECO:0007669"/>
    <property type="project" value="UniProtKB-KW"/>
</dbReference>
<dbReference type="InterPro" id="IPR003601">
    <property type="entry name" value="Topo_IA_2"/>
</dbReference>
<keyword evidence="10" id="KW-0413">Isomerase</keyword>
<dbReference type="Pfam" id="PF02201">
    <property type="entry name" value="SWIB"/>
    <property type="match status" value="1"/>
</dbReference>
<dbReference type="GO" id="GO:0005694">
    <property type="term" value="C:chromosome"/>
    <property type="evidence" value="ECO:0007669"/>
    <property type="project" value="InterPro"/>
</dbReference>
<comment type="catalytic activity">
    <reaction evidence="1">
        <text>ATP-independent breakage of single-stranded DNA, followed by passage and rejoining.</text>
        <dbReference type="EC" id="5.6.2.1"/>
    </reaction>
</comment>
<dbReference type="SMART" id="SM00436">
    <property type="entry name" value="TOP1Bc"/>
    <property type="match status" value="1"/>
</dbReference>
<evidence type="ECO:0000256" key="7">
    <source>
        <dbReference type="ARBA" id="ARBA00022842"/>
    </source>
</evidence>
<dbReference type="InterPro" id="IPR028612">
    <property type="entry name" value="Topoisom_1_IA"/>
</dbReference>
<dbReference type="Pfam" id="PF01131">
    <property type="entry name" value="Topoisom_bac"/>
    <property type="match status" value="1"/>
</dbReference>
<dbReference type="PROSITE" id="PS50880">
    <property type="entry name" value="TOPRIM"/>
    <property type="match status" value="1"/>
</dbReference>